<evidence type="ECO:0000256" key="4">
    <source>
        <dbReference type="ARBA" id="ARBA00022825"/>
    </source>
</evidence>
<dbReference type="Gene3D" id="2.60.40.10">
    <property type="entry name" value="Immunoglobulins"/>
    <property type="match status" value="1"/>
</dbReference>
<proteinExistence type="inferred from homology"/>
<evidence type="ECO:0000313" key="9">
    <source>
        <dbReference type="Proteomes" id="UP000248584"/>
    </source>
</evidence>
<keyword evidence="1 5" id="KW-0645">Protease</keyword>
<dbReference type="InterPro" id="IPR015500">
    <property type="entry name" value="Peptidase_S8_subtilisin-rel"/>
</dbReference>
<accession>A0ABX5PYN0</accession>
<feature type="signal peptide" evidence="6">
    <location>
        <begin position="1"/>
        <end position="38"/>
    </location>
</feature>
<dbReference type="PROSITE" id="PS51829">
    <property type="entry name" value="P_HOMO_B"/>
    <property type="match status" value="1"/>
</dbReference>
<dbReference type="EMBL" id="QKZR01000002">
    <property type="protein sequence ID" value="PZX41071.1"/>
    <property type="molecule type" value="Genomic_DNA"/>
</dbReference>
<keyword evidence="9" id="KW-1185">Reference proteome</keyword>
<dbReference type="Gene3D" id="2.60.120.260">
    <property type="entry name" value="Galactose-binding domain-like"/>
    <property type="match status" value="1"/>
</dbReference>
<dbReference type="Gene3D" id="3.40.50.200">
    <property type="entry name" value="Peptidase S8/S53 domain"/>
    <property type="match status" value="1"/>
</dbReference>
<keyword evidence="3 5" id="KW-0378">Hydrolase</keyword>
<keyword evidence="4 5" id="KW-0720">Serine protease</keyword>
<evidence type="ECO:0000256" key="2">
    <source>
        <dbReference type="ARBA" id="ARBA00022729"/>
    </source>
</evidence>
<sequence>MIVKSDSFHILANLKKILRMKINLTLVALFLSAVFVSAQTAEERAQIIKSNNQVRLQQMIVDLQNKSVKDQERALEFSRANNIPMFVENEDGSFDQLMRVTNGGVPVYYSIDNTDAANSTRTDRLHNGGSLGLNIEGQGMTAYVWDGGPTRISHQEFSGQRASRGDAPFTLNGNSFHATHVSGTIAGSGANPSAKGMAPQAEVVTNDWNSDEAEMAAAGANGALISNHSYGVPTSSLANNSDLIGKYLSDAAVIDDITFNAPYYQPVFSAGNSGSDNTSNTNPIDGVGGFDKLTFSSVSKNAMLVANAQDANIGPDGNLTSVTINFGSSQGPTDDLRIKPDITGNGTGLTSSFDSSDTAYGTISGTSMSAPNVAGSMLLLQQYYNEVNGIFMRAATVKGLTMHTADDAGPNGPDATWGWGLMNTLEAANVIQEDLVGSRIVEAVLQNGQTYTIDVEANSAEDLLASISWTDPAGQSNSGGANDATPALVNDLDIRISQGGTTFEPWKLTGVLSNGRGDNLVDNFERVDVASPSGIYTITVSHKGTLANGSQPFSLIVTGEQNDFAIRSSASIIESCNDQNASFPLQFLSSPSFNGTVNLSLSNVPSGVNASFSNSSFTSTGNATLDITGLNGAADGTYPITINAVSPTEQRTFVVTLRIISNSFSAISTRFPLDGATQISTAPILEWDDDLNAQRYQIQMARNNGFGRPFVDEIVTSSSFRVPSLQLDPLTTYFWRVKPLNDCGEGTYVFKSFTTFECSEIDAAVPSPISIPDDNATGITSSITVNQTNNISIGKVTVEVISTHEYSGDLLITLTSPTGTTIALTSPNGCDTPNLGVTFDDDAGAFSCNTVAGQPGYVDSVAPVQSLSAFNGESVNGTWTLGVQDRGPADLGTLNNWKITFCEVPTVLSNNEVIANEFKVYPNPSNGLFTIVGSDDNNSDKAVINVLDLNGRVVFTKEVQDASRLNESIDVQNLSNGLYLLQVQQGASRTVTKIIIDK</sequence>
<gene>
    <name evidence="8" type="ORF">LX97_01852</name>
</gene>
<evidence type="ECO:0000259" key="7">
    <source>
        <dbReference type="PROSITE" id="PS51829"/>
    </source>
</evidence>
<dbReference type="CDD" id="cd04842">
    <property type="entry name" value="Peptidases_S8_Kp43_protease"/>
    <property type="match status" value="1"/>
</dbReference>
<dbReference type="InterPro" id="IPR000209">
    <property type="entry name" value="Peptidase_S8/S53_dom"/>
</dbReference>
<dbReference type="NCBIfam" id="TIGR04183">
    <property type="entry name" value="Por_Secre_tail"/>
    <property type="match status" value="1"/>
</dbReference>
<evidence type="ECO:0000256" key="5">
    <source>
        <dbReference type="PROSITE-ProRule" id="PRU01240"/>
    </source>
</evidence>
<dbReference type="PANTHER" id="PTHR43399">
    <property type="entry name" value="SUBTILISIN-RELATED"/>
    <property type="match status" value="1"/>
</dbReference>
<comment type="caution">
    <text evidence="8">The sequence shown here is derived from an EMBL/GenBank/DDBJ whole genome shotgun (WGS) entry which is preliminary data.</text>
</comment>
<dbReference type="Pfam" id="PF01483">
    <property type="entry name" value="P_proprotein"/>
    <property type="match status" value="1"/>
</dbReference>
<reference evidence="8 9" key="1">
    <citation type="submission" date="2018-06" db="EMBL/GenBank/DDBJ databases">
        <title>Genomic Encyclopedia of Archaeal and Bacterial Type Strains, Phase II (KMG-II): from individual species to whole genera.</title>
        <authorList>
            <person name="Goeker M."/>
        </authorList>
    </citation>
    <scope>NUCLEOTIDE SEQUENCE [LARGE SCALE GENOMIC DNA]</scope>
    <source>
        <strain evidence="8 9">DSM 17205</strain>
    </source>
</reference>
<dbReference type="PROSITE" id="PS00138">
    <property type="entry name" value="SUBTILASE_SER"/>
    <property type="match status" value="1"/>
</dbReference>
<dbReference type="InterPro" id="IPR036852">
    <property type="entry name" value="Peptidase_S8/S53_dom_sf"/>
</dbReference>
<evidence type="ECO:0000256" key="6">
    <source>
        <dbReference type="SAM" id="SignalP"/>
    </source>
</evidence>
<dbReference type="PRINTS" id="PR00723">
    <property type="entry name" value="SUBTILISIN"/>
</dbReference>
<dbReference type="SUPFAM" id="SSF52743">
    <property type="entry name" value="Subtilisin-like"/>
    <property type="match status" value="1"/>
</dbReference>
<dbReference type="InterPro" id="IPR051048">
    <property type="entry name" value="Peptidase_S8/S53_subtilisin"/>
</dbReference>
<dbReference type="SUPFAM" id="SSF49785">
    <property type="entry name" value="Galactose-binding domain-like"/>
    <property type="match status" value="2"/>
</dbReference>
<feature type="active site" description="Charge relay system" evidence="5">
    <location>
        <position position="146"/>
    </location>
</feature>
<name>A0ABX5PYN0_9FLAO</name>
<organism evidence="8 9">
    <name type="scientific">Nonlabens dokdonensis</name>
    <dbReference type="NCBI Taxonomy" id="328515"/>
    <lineage>
        <taxon>Bacteria</taxon>
        <taxon>Pseudomonadati</taxon>
        <taxon>Bacteroidota</taxon>
        <taxon>Flavobacteriia</taxon>
        <taxon>Flavobacteriales</taxon>
        <taxon>Flavobacteriaceae</taxon>
        <taxon>Nonlabens</taxon>
    </lineage>
</organism>
<feature type="chain" id="PRO_5046916224" evidence="6">
    <location>
        <begin position="39"/>
        <end position="998"/>
    </location>
</feature>
<dbReference type="InterPro" id="IPR026444">
    <property type="entry name" value="Secre_tail"/>
</dbReference>
<dbReference type="Pfam" id="PF18962">
    <property type="entry name" value="Por_Secre_tail"/>
    <property type="match status" value="1"/>
</dbReference>
<dbReference type="Proteomes" id="UP000248584">
    <property type="component" value="Unassembled WGS sequence"/>
</dbReference>
<dbReference type="Gene3D" id="2.60.120.380">
    <property type="match status" value="1"/>
</dbReference>
<feature type="active site" description="Charge relay system" evidence="5">
    <location>
        <position position="367"/>
    </location>
</feature>
<dbReference type="InterPro" id="IPR013783">
    <property type="entry name" value="Ig-like_fold"/>
</dbReference>
<dbReference type="Pfam" id="PF00082">
    <property type="entry name" value="Peptidase_S8"/>
    <property type="match status" value="1"/>
</dbReference>
<dbReference type="InterPro" id="IPR034058">
    <property type="entry name" value="TagA/B/C/D_pept_dom"/>
</dbReference>
<protein>
    <submittedName>
        <fullName evidence="8">Secreted protein (Por secretion system target)</fullName>
    </submittedName>
</protein>
<dbReference type="InterPro" id="IPR002884">
    <property type="entry name" value="P_dom"/>
</dbReference>
<dbReference type="InterPro" id="IPR008979">
    <property type="entry name" value="Galactose-bd-like_sf"/>
</dbReference>
<dbReference type="PANTHER" id="PTHR43399:SF5">
    <property type="entry name" value="PEPTIDASE S8 FAMILY WITH PROTEASE-ASSOCIATED DOMAIN"/>
    <property type="match status" value="1"/>
</dbReference>
<evidence type="ECO:0000313" key="8">
    <source>
        <dbReference type="EMBL" id="PZX41071.1"/>
    </source>
</evidence>
<feature type="domain" description="P/Homo B" evidence="7">
    <location>
        <begin position="754"/>
        <end position="909"/>
    </location>
</feature>
<dbReference type="PROSITE" id="PS51892">
    <property type="entry name" value="SUBTILASE"/>
    <property type="match status" value="1"/>
</dbReference>
<comment type="similarity">
    <text evidence="5">Belongs to the peptidase S8 family.</text>
</comment>
<feature type="active site" description="Charge relay system" evidence="5">
    <location>
        <position position="177"/>
    </location>
</feature>
<dbReference type="InterPro" id="IPR023828">
    <property type="entry name" value="Peptidase_S8_Ser-AS"/>
</dbReference>
<keyword evidence="2 6" id="KW-0732">Signal</keyword>
<evidence type="ECO:0000256" key="1">
    <source>
        <dbReference type="ARBA" id="ARBA00022670"/>
    </source>
</evidence>
<evidence type="ECO:0000256" key="3">
    <source>
        <dbReference type="ARBA" id="ARBA00022801"/>
    </source>
</evidence>